<dbReference type="GO" id="GO:0003677">
    <property type="term" value="F:DNA binding"/>
    <property type="evidence" value="ECO:0007669"/>
    <property type="project" value="UniProtKB-KW"/>
</dbReference>
<dbReference type="Gene3D" id="1.10.443.10">
    <property type="entry name" value="Intergrase catalytic core"/>
    <property type="match status" value="1"/>
</dbReference>
<keyword evidence="2" id="KW-0238">DNA-binding</keyword>
<evidence type="ECO:0000313" key="5">
    <source>
        <dbReference type="EMBL" id="OUP52710.1"/>
    </source>
</evidence>
<dbReference type="PANTHER" id="PTHR30349">
    <property type="entry name" value="PHAGE INTEGRASE-RELATED"/>
    <property type="match status" value="1"/>
</dbReference>
<evidence type="ECO:0000259" key="4">
    <source>
        <dbReference type="PROSITE" id="PS51898"/>
    </source>
</evidence>
<dbReference type="Proteomes" id="UP000195897">
    <property type="component" value="Unassembled WGS sequence"/>
</dbReference>
<dbReference type="SUPFAM" id="SSF56349">
    <property type="entry name" value="DNA breaking-rejoining enzymes"/>
    <property type="match status" value="1"/>
</dbReference>
<dbReference type="Gene3D" id="1.10.150.130">
    <property type="match status" value="1"/>
</dbReference>
<dbReference type="InterPro" id="IPR002104">
    <property type="entry name" value="Integrase_catalytic"/>
</dbReference>
<gene>
    <name evidence="5" type="ORF">B5F17_08390</name>
</gene>
<dbReference type="InterPro" id="IPR050090">
    <property type="entry name" value="Tyrosine_recombinase_XerCD"/>
</dbReference>
<protein>
    <recommendedName>
        <fullName evidence="4">Tyr recombinase domain-containing protein</fullName>
    </recommendedName>
</protein>
<dbReference type="InterPro" id="IPR013762">
    <property type="entry name" value="Integrase-like_cat_sf"/>
</dbReference>
<dbReference type="Pfam" id="PF00589">
    <property type="entry name" value="Phage_integrase"/>
    <property type="match status" value="1"/>
</dbReference>
<reference evidence="6" key="1">
    <citation type="submission" date="2017-04" db="EMBL/GenBank/DDBJ databases">
        <title>Function of individual gut microbiota members based on whole genome sequencing of pure cultures obtained from chicken caecum.</title>
        <authorList>
            <person name="Medvecky M."/>
            <person name="Cejkova D."/>
            <person name="Polansky O."/>
            <person name="Karasova D."/>
            <person name="Kubasova T."/>
            <person name="Cizek A."/>
            <person name="Rychlik I."/>
        </authorList>
    </citation>
    <scope>NUCLEOTIDE SEQUENCE [LARGE SCALE GENOMIC DNA]</scope>
    <source>
        <strain evidence="6">An180</strain>
    </source>
</reference>
<keyword evidence="3" id="KW-0233">DNA recombination</keyword>
<feature type="domain" description="Tyr recombinase" evidence="4">
    <location>
        <begin position="211"/>
        <end position="376"/>
    </location>
</feature>
<organism evidence="5 6">
    <name type="scientific">Butyricicoccus pullicaecorum</name>
    <dbReference type="NCBI Taxonomy" id="501571"/>
    <lineage>
        <taxon>Bacteria</taxon>
        <taxon>Bacillati</taxon>
        <taxon>Bacillota</taxon>
        <taxon>Clostridia</taxon>
        <taxon>Eubacteriales</taxon>
        <taxon>Butyricicoccaceae</taxon>
        <taxon>Butyricicoccus</taxon>
    </lineage>
</organism>
<comment type="caution">
    <text evidence="5">The sequence shown here is derived from an EMBL/GenBank/DDBJ whole genome shotgun (WGS) entry which is preliminary data.</text>
</comment>
<dbReference type="GO" id="GO:0015074">
    <property type="term" value="P:DNA integration"/>
    <property type="evidence" value="ECO:0007669"/>
    <property type="project" value="InterPro"/>
</dbReference>
<dbReference type="RefSeq" id="WP_087372918.1">
    <property type="nucleotide sequence ID" value="NZ_NFKK01000008.1"/>
</dbReference>
<dbReference type="InterPro" id="IPR010998">
    <property type="entry name" value="Integrase_recombinase_N"/>
</dbReference>
<dbReference type="GO" id="GO:0006310">
    <property type="term" value="P:DNA recombination"/>
    <property type="evidence" value="ECO:0007669"/>
    <property type="project" value="UniProtKB-KW"/>
</dbReference>
<dbReference type="EMBL" id="NFKK01000008">
    <property type="protein sequence ID" value="OUP52710.1"/>
    <property type="molecule type" value="Genomic_DNA"/>
</dbReference>
<evidence type="ECO:0000256" key="1">
    <source>
        <dbReference type="ARBA" id="ARBA00008857"/>
    </source>
</evidence>
<accession>A0A1Y4L9W0</accession>
<evidence type="ECO:0000256" key="2">
    <source>
        <dbReference type="ARBA" id="ARBA00023125"/>
    </source>
</evidence>
<dbReference type="PANTHER" id="PTHR30349:SF41">
    <property type="entry name" value="INTEGRASE_RECOMBINASE PROTEIN MJ0367-RELATED"/>
    <property type="match status" value="1"/>
</dbReference>
<dbReference type="PROSITE" id="PS51898">
    <property type="entry name" value="TYR_RECOMBINASE"/>
    <property type="match status" value="1"/>
</dbReference>
<evidence type="ECO:0000313" key="6">
    <source>
        <dbReference type="Proteomes" id="UP000195897"/>
    </source>
</evidence>
<name>A0A1Y4L9W0_9FIRM</name>
<comment type="similarity">
    <text evidence="1">Belongs to the 'phage' integrase family.</text>
</comment>
<dbReference type="AlphaFoldDB" id="A0A1Y4L9W0"/>
<dbReference type="InterPro" id="IPR011010">
    <property type="entry name" value="DNA_brk_join_enz"/>
</dbReference>
<evidence type="ECO:0000256" key="3">
    <source>
        <dbReference type="ARBA" id="ARBA00023172"/>
    </source>
</evidence>
<sequence>MSDTVICKNKRCLKEIDAGFRFCPHCGADQRRTRRTRRANGEGCIYALPNGKYKLDCVIGYDVDDLGKLIPQRVTGTFPTRKAAIEALPALKERKRAELADTSATQKKYASLTLSDAWEIFEASRAYESLSKSQKEKLGIARRRVAPLENRRMADLLLDDMQDLIDATVSTYYPARDMRTVFSHCYKIAIKRDIVPYNKASYLELPLLHEEERQPFTHDDLAAFLADWRRGNHFTGYILIMCYAGLRPGELMTQLIENIHLDEQYMIGGIKTDAGTNRTIPLPNVLIPVMQYFVKKSKRKLLEMNKDNFYQHYWETIERLGVSHLSPYSCRHTYMTELARAGVQPGIITAAGGHTDYQTTLRYTHIPVEDMVAAANKIGPESSST</sequence>
<proteinExistence type="inferred from homology"/>